<proteinExistence type="predicted"/>
<dbReference type="KEGG" id="nue:C5F50_04465"/>
<keyword evidence="2" id="KW-1185">Reference proteome</keyword>
<dbReference type="InterPro" id="IPR046600">
    <property type="entry name" value="DUF6659"/>
</dbReference>
<sequence>MAINYDELSKKVLALDSQVRFAGVANSKGELVSGGHNENIEGMLSSDEVKMSIHYALQKRELYTNLAYKIGKETSSITEYEKVTMISVPINSNELFMISTEPRADYLKIIDYVHSVLDSPKDA</sequence>
<dbReference type="RefSeq" id="WP_179372489.1">
    <property type="nucleotide sequence ID" value="NZ_CP026995.1"/>
</dbReference>
<dbReference type="GeneID" id="56067297"/>
<dbReference type="OrthoDB" id="1979at2157"/>
<reference evidence="1 2" key="1">
    <citation type="submission" date="2018-02" db="EMBL/GenBank/DDBJ databases">
        <title>Complete genome of Nitrosopumilus ureaphilus PS0.</title>
        <authorList>
            <person name="Qin W."/>
            <person name="Zheng Y."/>
            <person name="Stahl D.A."/>
        </authorList>
    </citation>
    <scope>NUCLEOTIDE SEQUENCE [LARGE SCALE GENOMIC DNA]</scope>
    <source>
        <strain evidence="1 2">PS0</strain>
    </source>
</reference>
<dbReference type="Proteomes" id="UP000509478">
    <property type="component" value="Chromosome"/>
</dbReference>
<evidence type="ECO:0000313" key="2">
    <source>
        <dbReference type="Proteomes" id="UP000509478"/>
    </source>
</evidence>
<accession>A0A7D5M4D1</accession>
<gene>
    <name evidence="1" type="ORF">C5F50_04465</name>
</gene>
<protein>
    <recommendedName>
        <fullName evidence="3">Roadblock/LAMTOR2 domain-containing protein</fullName>
    </recommendedName>
</protein>
<dbReference type="Pfam" id="PF20364">
    <property type="entry name" value="DUF6659"/>
    <property type="match status" value="1"/>
</dbReference>
<evidence type="ECO:0000313" key="1">
    <source>
        <dbReference type="EMBL" id="QLH06412.1"/>
    </source>
</evidence>
<dbReference type="EMBL" id="CP026995">
    <property type="protein sequence ID" value="QLH06412.1"/>
    <property type="molecule type" value="Genomic_DNA"/>
</dbReference>
<organism evidence="1 2">
    <name type="scientific">Nitrosopumilus ureiphilus</name>
    <dbReference type="NCBI Taxonomy" id="1470067"/>
    <lineage>
        <taxon>Archaea</taxon>
        <taxon>Nitrososphaerota</taxon>
        <taxon>Nitrososphaeria</taxon>
        <taxon>Nitrosopumilales</taxon>
        <taxon>Nitrosopumilaceae</taxon>
        <taxon>Nitrosopumilus</taxon>
    </lineage>
</organism>
<evidence type="ECO:0008006" key="3">
    <source>
        <dbReference type="Google" id="ProtNLM"/>
    </source>
</evidence>
<dbReference type="AlphaFoldDB" id="A0A7D5M4D1"/>
<name>A0A7D5M4D1_9ARCH</name>